<dbReference type="CDD" id="cd22341">
    <property type="entry name" value="NucS-like"/>
    <property type="match status" value="1"/>
</dbReference>
<dbReference type="EMBL" id="CP045484">
    <property type="protein sequence ID" value="QGR17923.1"/>
    <property type="molecule type" value="Genomic_DNA"/>
</dbReference>
<evidence type="ECO:0000259" key="7">
    <source>
        <dbReference type="Pfam" id="PF01939"/>
    </source>
</evidence>
<dbReference type="NCBIfam" id="NF003270">
    <property type="entry name" value="PRK04247.1"/>
    <property type="match status" value="1"/>
</dbReference>
<keyword evidence="1 6" id="KW-0963">Cytoplasm</keyword>
<proteinExistence type="inferred from homology"/>
<keyword evidence="2 6" id="KW-0540">Nuclease</keyword>
<dbReference type="EC" id="3.1.-.-" evidence="6"/>
<evidence type="ECO:0000256" key="1">
    <source>
        <dbReference type="ARBA" id="ARBA00022490"/>
    </source>
</evidence>
<organism evidence="10 11">
    <name type="scientific">Sulfurisphaera ohwakuensis</name>
    <dbReference type="NCBI Taxonomy" id="69656"/>
    <lineage>
        <taxon>Archaea</taxon>
        <taxon>Thermoproteota</taxon>
        <taxon>Thermoprotei</taxon>
        <taxon>Sulfolobales</taxon>
        <taxon>Sulfolobaceae</taxon>
        <taxon>Sulfurisphaera</taxon>
    </lineage>
</organism>
<dbReference type="GO" id="GO:0000014">
    <property type="term" value="F:single-stranded DNA endodeoxyribonuclease activity"/>
    <property type="evidence" value="ECO:0007669"/>
    <property type="project" value="UniProtKB-UniRule"/>
</dbReference>
<dbReference type="Gene3D" id="2.70.180.20">
    <property type="match status" value="1"/>
</dbReference>
<evidence type="ECO:0000256" key="5">
    <source>
        <dbReference type="ARBA" id="ARBA00023125"/>
    </source>
</evidence>
<dbReference type="Proteomes" id="UP000427373">
    <property type="component" value="Chromosome"/>
</dbReference>
<evidence type="ECO:0000313" key="10">
    <source>
        <dbReference type="EMBL" id="QGR17923.1"/>
    </source>
</evidence>
<feature type="domain" description="Endonuclease NucS C-terminal" evidence="7">
    <location>
        <begin position="127"/>
        <end position="234"/>
    </location>
</feature>
<evidence type="ECO:0000313" key="9">
    <source>
        <dbReference type="EMBL" id="MBB5253855.1"/>
    </source>
</evidence>
<reference evidence="10 11" key="1">
    <citation type="submission" date="2019-10" db="EMBL/GenBank/DDBJ databases">
        <title>Genome Sequences from Six Type Strain Members of the Archaeal Family Sulfolobaceae: Acidianus ambivalens, Acidianus infernus, Metallosphaera prunae, Stygiolobus azoricus, Sulfolobus metallicus, and Sulfurisphaera ohwakuensis.</title>
        <authorList>
            <person name="Counts J.A."/>
            <person name="Kelly R.M."/>
        </authorList>
    </citation>
    <scope>NUCLEOTIDE SEQUENCE [LARGE SCALE GENOMIC DNA]</scope>
    <source>
        <strain evidence="10 11">TA-1</strain>
    </source>
</reference>
<dbReference type="Pfam" id="PF01939">
    <property type="entry name" value="NucS_C"/>
    <property type="match status" value="1"/>
</dbReference>
<comment type="similarity">
    <text evidence="6">Belongs to the NucS endonuclease family.</text>
</comment>
<keyword evidence="5 6" id="KW-0238">DNA-binding</keyword>
<dbReference type="Gene3D" id="3.40.1350.10">
    <property type="match status" value="1"/>
</dbReference>
<dbReference type="GeneID" id="95644402"/>
<reference evidence="9 12" key="2">
    <citation type="submission" date="2020-08" db="EMBL/GenBank/DDBJ databases">
        <title>Genomic Encyclopedia of Type Strains, Phase IV (KMG-IV): sequencing the most valuable type-strain genomes for metagenomic binning, comparative biology and taxonomic classification.</title>
        <authorList>
            <person name="Goeker M."/>
        </authorList>
    </citation>
    <scope>NUCLEOTIDE SEQUENCE [LARGE SCALE GENOMIC DNA]</scope>
    <source>
        <strain evidence="9 12">DSM 12421</strain>
    </source>
</reference>
<dbReference type="Proteomes" id="UP000582213">
    <property type="component" value="Unassembled WGS sequence"/>
</dbReference>
<dbReference type="OrthoDB" id="15177at2157"/>
<dbReference type="InterPro" id="IPR011856">
    <property type="entry name" value="tRNA_endonuc-like_dom_sf"/>
</dbReference>
<dbReference type="GO" id="GO:0005737">
    <property type="term" value="C:cytoplasm"/>
    <property type="evidence" value="ECO:0007669"/>
    <property type="project" value="UniProtKB-SubCell"/>
</dbReference>
<sequence length="252" mass="28920">MTQVLLNPSLEEAYHFLVKNMYNNLITLFGDCEIQYEGRAYSHASLASRLIIIKVDGSVIVHEHTKREPINWQPPGSVIVVRKESGVLSVESIRKRPKERLYIILRRLYYLTSAEVNSGNFDIKGTEKDIVDLVLENPNLIEEGFKPIQREYRIPYGIVDLFGYDKFGTPFVLEFKRSKATLQAVSQLHRYYMFFLESYGKARGALVSPGISEKALNLIEKLGLEYIDANRIFDSITNSSRYTISISNIQRS</sequence>
<evidence type="ECO:0000256" key="2">
    <source>
        <dbReference type="ARBA" id="ARBA00022722"/>
    </source>
</evidence>
<comment type="function">
    <text evidence="6">Cleaves both 3' and 5' ssDNA extremities of branched DNA structures.</text>
</comment>
<keyword evidence="4 6" id="KW-0378">Hydrolase</keyword>
<dbReference type="RefSeq" id="WP_156015388.1">
    <property type="nucleotide sequence ID" value="NZ_AP031374.1"/>
</dbReference>
<evidence type="ECO:0000256" key="4">
    <source>
        <dbReference type="ARBA" id="ARBA00022801"/>
    </source>
</evidence>
<accession>A0A650CJH4</accession>
<evidence type="ECO:0000256" key="6">
    <source>
        <dbReference type="HAMAP-Rule" id="MF_00722"/>
    </source>
</evidence>
<feature type="domain" description="Endonuclease NucS N-terminal PH-like" evidence="8">
    <location>
        <begin position="25"/>
        <end position="115"/>
    </location>
</feature>
<keyword evidence="3 6" id="KW-0255">Endonuclease</keyword>
<dbReference type="Pfam" id="PF21003">
    <property type="entry name" value="NucS_N"/>
    <property type="match status" value="1"/>
</dbReference>
<dbReference type="KEGG" id="soh:D1869_12595"/>
<dbReference type="AlphaFoldDB" id="A0A650CJH4"/>
<evidence type="ECO:0000313" key="12">
    <source>
        <dbReference type="Proteomes" id="UP000582213"/>
    </source>
</evidence>
<dbReference type="InterPro" id="IPR048302">
    <property type="entry name" value="NucS_N"/>
</dbReference>
<dbReference type="HAMAP" id="MF_00722">
    <property type="entry name" value="NucS"/>
    <property type="match status" value="1"/>
</dbReference>
<gene>
    <name evidence="6" type="primary">nucS</name>
    <name evidence="10" type="ORF">D1869_12595</name>
    <name evidence="9" type="ORF">HNQ62_001626</name>
</gene>
<evidence type="ECO:0000256" key="3">
    <source>
        <dbReference type="ARBA" id="ARBA00022759"/>
    </source>
</evidence>
<evidence type="ECO:0000313" key="11">
    <source>
        <dbReference type="Proteomes" id="UP000427373"/>
    </source>
</evidence>
<comment type="subcellular location">
    <subcellularLocation>
        <location evidence="6">Cytoplasm</location>
    </subcellularLocation>
</comment>
<dbReference type="InterPro" id="IPR002793">
    <property type="entry name" value="Endonuclease_NucS"/>
</dbReference>
<keyword evidence="11" id="KW-1185">Reference proteome</keyword>
<dbReference type="InterPro" id="IPR048301">
    <property type="entry name" value="NucS_C"/>
</dbReference>
<dbReference type="PANTHER" id="PTHR38814:SF1">
    <property type="entry name" value="ENDONUCLEASE NUCS"/>
    <property type="match status" value="1"/>
</dbReference>
<evidence type="ECO:0000259" key="8">
    <source>
        <dbReference type="Pfam" id="PF21003"/>
    </source>
</evidence>
<protein>
    <recommendedName>
        <fullName evidence="6">Endonuclease NucS</fullName>
        <ecNumber evidence="6">3.1.-.-</ecNumber>
    </recommendedName>
</protein>
<dbReference type="InterPro" id="IPR049173">
    <property type="entry name" value="NucS_N_sf"/>
</dbReference>
<dbReference type="PANTHER" id="PTHR38814">
    <property type="entry name" value="ENDONUCLEASE NUCS"/>
    <property type="match status" value="1"/>
</dbReference>
<name>A0A650CJH4_SULOH</name>
<dbReference type="GO" id="GO:0003677">
    <property type="term" value="F:DNA binding"/>
    <property type="evidence" value="ECO:0007669"/>
    <property type="project" value="UniProtKB-KW"/>
</dbReference>
<dbReference type="EMBL" id="JACHFY010000008">
    <property type="protein sequence ID" value="MBB5253855.1"/>
    <property type="molecule type" value="Genomic_DNA"/>
</dbReference>